<keyword evidence="2" id="KW-0472">Membrane</keyword>
<dbReference type="AlphaFoldDB" id="A0A0R1VW76"/>
<feature type="transmembrane region" description="Helical" evidence="2">
    <location>
        <begin position="114"/>
        <end position="133"/>
    </location>
</feature>
<keyword evidence="5" id="KW-1185">Reference proteome</keyword>
<sequence length="415" mass="46407">MVILASNENWKLSLTFIFQCLLASVVLGIGIWTKPSPSDNLVVRIDNKVLFIIFLIASLLGVFLELLAKKTKQHHFVNGVGNAIELLLLPSAFLAAINLLCLFPMVRFQLSSELLGYPVIILFIAALFPLTFVHVQRAQSLGQRILLLILFNIAFDVASIQLGLLSVKLLSNTIIEIISNVGFILIIGWVMSWWGFKIPELLKFRLNANARIVVLIGALSFWMIAIGTSAFSRADSWIRFLNDWSFKIQSVPVTVIIATITGSFIEEWLFRYAILWQLVKHYRQISKNPILISVVISSILFGVAHSTNVSNGQAIQSTIFQVIMAIVVGVFLASIYLYTGVFWFSVILHSAADLLSGLLVKGASFTAGIPDFFHVELYGLYYVILLAISFYLLIRKRKTVELTVDQMIDRSGSNF</sequence>
<feature type="transmembrane region" description="Helical" evidence="2">
    <location>
        <begin position="346"/>
        <end position="369"/>
    </location>
</feature>
<dbReference type="InterPro" id="IPR003675">
    <property type="entry name" value="Rce1/LyrA-like_dom"/>
</dbReference>
<feature type="transmembrane region" description="Helical" evidence="2">
    <location>
        <begin position="12"/>
        <end position="33"/>
    </location>
</feature>
<accession>A0A0R1VW76</accession>
<feature type="domain" description="CAAX prenyl protease 2/Lysostaphin resistance protein A-like" evidence="3">
    <location>
        <begin position="252"/>
        <end position="354"/>
    </location>
</feature>
<evidence type="ECO:0000313" key="4">
    <source>
        <dbReference type="EMBL" id="KRM09693.1"/>
    </source>
</evidence>
<gene>
    <name evidence="4" type="ORF">FD41_GL002407</name>
</gene>
<feature type="transmembrane region" description="Helical" evidence="2">
    <location>
        <begin position="145"/>
        <end position="165"/>
    </location>
</feature>
<dbReference type="Proteomes" id="UP000051966">
    <property type="component" value="Unassembled WGS sequence"/>
</dbReference>
<keyword evidence="2" id="KW-0812">Transmembrane</keyword>
<feature type="transmembrane region" description="Helical" evidence="2">
    <location>
        <begin position="251"/>
        <end position="270"/>
    </location>
</feature>
<evidence type="ECO:0000313" key="5">
    <source>
        <dbReference type="Proteomes" id="UP000051966"/>
    </source>
</evidence>
<dbReference type="InterPro" id="IPR052710">
    <property type="entry name" value="CAAX_protease"/>
</dbReference>
<dbReference type="EMBL" id="AZFY01000040">
    <property type="protein sequence ID" value="KRM09693.1"/>
    <property type="molecule type" value="Genomic_DNA"/>
</dbReference>
<dbReference type="Pfam" id="PF02517">
    <property type="entry name" value="Rce1-like"/>
    <property type="match status" value="1"/>
</dbReference>
<comment type="similarity">
    <text evidence="1">Belongs to the UPF0177 family.</text>
</comment>
<dbReference type="PANTHER" id="PTHR36435">
    <property type="entry name" value="SLR1288 PROTEIN"/>
    <property type="match status" value="1"/>
</dbReference>
<feature type="transmembrane region" description="Helical" evidence="2">
    <location>
        <begin position="87"/>
        <end position="108"/>
    </location>
</feature>
<feature type="transmembrane region" description="Helical" evidence="2">
    <location>
        <begin position="49"/>
        <end position="67"/>
    </location>
</feature>
<dbReference type="PATRIC" id="fig|1423743.5.peg.2471"/>
<feature type="transmembrane region" description="Helical" evidence="2">
    <location>
        <begin position="208"/>
        <end position="231"/>
    </location>
</feature>
<evidence type="ECO:0000259" key="3">
    <source>
        <dbReference type="Pfam" id="PF02517"/>
    </source>
</evidence>
<keyword evidence="2" id="KW-1133">Transmembrane helix</keyword>
<dbReference type="GO" id="GO:0080120">
    <property type="term" value="P:CAAX-box protein maturation"/>
    <property type="evidence" value="ECO:0007669"/>
    <property type="project" value="UniProtKB-ARBA"/>
</dbReference>
<name>A0A0R1VW76_9LACO</name>
<evidence type="ECO:0000256" key="1">
    <source>
        <dbReference type="ARBA" id="ARBA00009067"/>
    </source>
</evidence>
<proteinExistence type="inferred from homology"/>
<feature type="transmembrane region" description="Helical" evidence="2">
    <location>
        <begin position="375"/>
        <end position="394"/>
    </location>
</feature>
<reference evidence="4 5" key="1">
    <citation type="journal article" date="2015" name="Genome Announc.">
        <title>Expanding the biotechnology potential of lactobacilli through comparative genomics of 213 strains and associated genera.</title>
        <authorList>
            <person name="Sun Z."/>
            <person name="Harris H.M."/>
            <person name="McCann A."/>
            <person name="Guo C."/>
            <person name="Argimon S."/>
            <person name="Zhang W."/>
            <person name="Yang X."/>
            <person name="Jeffery I.B."/>
            <person name="Cooney J.C."/>
            <person name="Kagawa T.F."/>
            <person name="Liu W."/>
            <person name="Song Y."/>
            <person name="Salvetti E."/>
            <person name="Wrobel A."/>
            <person name="Rasinkangas P."/>
            <person name="Parkhill J."/>
            <person name="Rea M.C."/>
            <person name="O'Sullivan O."/>
            <person name="Ritari J."/>
            <person name="Douillard F.P."/>
            <person name="Paul Ross R."/>
            <person name="Yang R."/>
            <person name="Briner A.E."/>
            <person name="Felis G.E."/>
            <person name="de Vos W.M."/>
            <person name="Barrangou R."/>
            <person name="Klaenhammer T.R."/>
            <person name="Caufield P.W."/>
            <person name="Cui Y."/>
            <person name="Zhang H."/>
            <person name="O'Toole P.W."/>
        </authorList>
    </citation>
    <scope>NUCLEOTIDE SEQUENCE [LARGE SCALE GENOMIC DNA]</scope>
    <source>
        <strain evidence="4 5">DSM 18382</strain>
    </source>
</reference>
<evidence type="ECO:0000256" key="2">
    <source>
        <dbReference type="SAM" id="Phobius"/>
    </source>
</evidence>
<dbReference type="GO" id="GO:0004175">
    <property type="term" value="F:endopeptidase activity"/>
    <property type="evidence" value="ECO:0007669"/>
    <property type="project" value="UniProtKB-ARBA"/>
</dbReference>
<comment type="caution">
    <text evidence="4">The sequence shown here is derived from an EMBL/GenBank/DDBJ whole genome shotgun (WGS) entry which is preliminary data.</text>
</comment>
<organism evidence="4 5">
    <name type="scientific">Lentilactobacillus farraginis DSM 18382 = JCM 14108</name>
    <dbReference type="NCBI Taxonomy" id="1423743"/>
    <lineage>
        <taxon>Bacteria</taxon>
        <taxon>Bacillati</taxon>
        <taxon>Bacillota</taxon>
        <taxon>Bacilli</taxon>
        <taxon>Lactobacillales</taxon>
        <taxon>Lactobacillaceae</taxon>
        <taxon>Lentilactobacillus</taxon>
    </lineage>
</organism>
<feature type="transmembrane region" description="Helical" evidence="2">
    <location>
        <begin position="177"/>
        <end position="196"/>
    </location>
</feature>
<feature type="transmembrane region" description="Helical" evidence="2">
    <location>
        <begin position="319"/>
        <end position="339"/>
    </location>
</feature>
<protein>
    <recommendedName>
        <fullName evidence="3">CAAX prenyl protease 2/Lysostaphin resistance protein A-like domain-containing protein</fullName>
    </recommendedName>
</protein>
<dbReference type="PANTHER" id="PTHR36435:SF1">
    <property type="entry name" value="CAAX AMINO TERMINAL PROTEASE FAMILY PROTEIN"/>
    <property type="match status" value="1"/>
</dbReference>
<feature type="transmembrane region" description="Helical" evidence="2">
    <location>
        <begin position="290"/>
        <end position="307"/>
    </location>
</feature>